<evidence type="ECO:0000256" key="6">
    <source>
        <dbReference type="ARBA" id="ARBA00022694"/>
    </source>
</evidence>
<comment type="similarity">
    <text evidence="3">Belongs to the RNase Z family.</text>
</comment>
<feature type="region of interest" description="Disordered" evidence="12">
    <location>
        <begin position="1033"/>
        <end position="1104"/>
    </location>
</feature>
<gene>
    <name evidence="14" type="ORF">FA10DRAFT_300624</name>
</gene>
<feature type="compositionally biased region" description="Acidic residues" evidence="12">
    <location>
        <begin position="145"/>
        <end position="156"/>
    </location>
</feature>
<dbReference type="FunCoup" id="A0A316YRB0">
    <property type="interactions" value="527"/>
</dbReference>
<evidence type="ECO:0000256" key="3">
    <source>
        <dbReference type="ARBA" id="ARBA00007823"/>
    </source>
</evidence>
<dbReference type="Pfam" id="PF12706">
    <property type="entry name" value="Lactamase_B_2"/>
    <property type="match status" value="1"/>
</dbReference>
<dbReference type="InterPro" id="IPR001279">
    <property type="entry name" value="Metallo-B-lactamas"/>
</dbReference>
<feature type="compositionally biased region" description="Basic and acidic residues" evidence="12">
    <location>
        <begin position="1043"/>
        <end position="1053"/>
    </location>
</feature>
<comment type="catalytic activity">
    <reaction evidence="1">
        <text>Endonucleolytic cleavage of RNA, removing extra 3' nucleotides from tRNA precursor, generating 3' termini of tRNAs. A 3'-hydroxy group is left at the tRNA terminus and a 5'-phosphoryl group is left at the trailer molecule.</text>
        <dbReference type="EC" id="3.1.26.11"/>
    </reaction>
</comment>
<dbReference type="InterPro" id="IPR013471">
    <property type="entry name" value="RNase_Z/BN"/>
</dbReference>
<evidence type="ECO:0000256" key="5">
    <source>
        <dbReference type="ARBA" id="ARBA00012477"/>
    </source>
</evidence>
<sequence length="1264" mass="138360">MQSSLRILHPPSSDNPTNLAVLILNVDSHKYVFNVPEATSRSLVQRGAKGLSKGLQNIFVPRVGIEELGGLPGLIMVLADGHRSNVRIHGPPALTHWLATARSYARRDGIAVSVNEAPMLSSFGPTGRLSSSNSSKTGKERETEQDTNEEKEEEQEDFVIFQDTNIAVKALPLLPTGFVLPPGQHLKDSSSPASKKRKVDNDTIIDTRSNLAFPPSERAKSFLLQMFPNDHGSRPPPVKEAKEGEEEQKEQEAAAAAVELEKDEALKRKLRNRATASKTALDEPPLEPVASSSFSRMNGQAPALTYIVVGNPSRGKFDAPKAANLGVMPGENYGKLGAGKDVEIQRPKAWNQWDDDRRREWLSQSKKQAVGRAKVARLKHKKANKVLSDAVPAAVDEKEELETVTIKSSDVVAPSRPGAVFIQVALPHPDYLDAFFSESMQEQLTAYRQGDHVAHVMVHAVHPSILDSKRYQAFVRSFPHTNHIVTSRPYLADKLSFPSSALANLRMSRLDPQLFRVPGYELEPRLHLTGFDKLGPAGLDTEIPLQPPGPPRPMMGNAPDFNFPVDSTQAEDLAAFRLDNKSTRQLKPELRQAKETAWNHFADLAVEVRRKVQTLAKESEGEGNEGLRFTTLGTGSALPSKYRNVSATLVHLPKGRGYVLLDAGEGTYGQLCRAFGAKVNDVLRDIRVIFLSHVHGDHHMGVTRLLAERKKLDPPAPQRLYVIANNFTRSYLEEVDRIFSLGIVRDDDDFSKTTKDNEGVVFLECEHLDHAVGVNPDPVTNAENAGKDDSEKDEAWQAKLRNDTIQRIQQGKIVLASFKAAAAAGGELSTVDELDGWQTKEVERVVSGLVQSRIKERTKVKAHLAGLEQVLDGAKLFTTEVDHRAMHCYGLVVRSEGNNSDRPFSFAYSGDTRPCANLVEAGKQVDVLVHEATIEDSQPEMAHTKGHSTFGQAIEVGTKMGAKRVLLTHFSQRYPKLPRLSFAPEEETGEARPVVALAFDLMTISEGQMERMKLFQDALEVLFDADEEVDEAASEVASAADGQRSEQRVEHAKGQKAGTNGAVVSHGGHQESEATKAQGNKPDAHSNGANTVGQRGLAGTNGNLKEDVDVESKGLLQRRNVKEFAYRYIVFDIIATARDSQVALPSPLAISGMISSSLEEAFGVVGGSSIRFDVLQVVTAPASASTSSSGRAKVKGRGLLRTIASSNADLARDEVERLEKAISLTHASDWRLGIQSTSHGLAFEGLGKTSREWFEDMARDDDDR</sequence>
<dbReference type="GO" id="GO:0005739">
    <property type="term" value="C:mitochondrion"/>
    <property type="evidence" value="ECO:0007669"/>
    <property type="project" value="TreeGrafter"/>
</dbReference>
<protein>
    <recommendedName>
        <fullName evidence="5">ribonuclease Z</fullName>
        <ecNumber evidence="5">3.1.26.11</ecNumber>
    </recommendedName>
</protein>
<feature type="region of interest" description="Disordered" evidence="12">
    <location>
        <begin position="228"/>
        <end position="249"/>
    </location>
</feature>
<dbReference type="Pfam" id="PF23023">
    <property type="entry name" value="Anti-Pycsar_Apyc1"/>
    <property type="match status" value="1"/>
</dbReference>
<keyword evidence="6" id="KW-0819">tRNA processing</keyword>
<keyword evidence="7" id="KW-0540">Nuclease</keyword>
<proteinExistence type="inferred from homology"/>
<evidence type="ECO:0000256" key="4">
    <source>
        <dbReference type="ARBA" id="ARBA00011738"/>
    </source>
</evidence>
<dbReference type="SUPFAM" id="SSF56281">
    <property type="entry name" value="Metallo-hydrolase/oxidoreductase"/>
    <property type="match status" value="1"/>
</dbReference>
<feature type="region of interest" description="Disordered" evidence="12">
    <location>
        <begin position="774"/>
        <end position="793"/>
    </location>
</feature>
<evidence type="ECO:0000256" key="8">
    <source>
        <dbReference type="ARBA" id="ARBA00022723"/>
    </source>
</evidence>
<dbReference type="EC" id="3.1.26.11" evidence="5"/>
<feature type="region of interest" description="Disordered" evidence="12">
    <location>
        <begin position="182"/>
        <end position="202"/>
    </location>
</feature>
<keyword evidence="9" id="KW-0255">Endonuclease</keyword>
<evidence type="ECO:0000256" key="7">
    <source>
        <dbReference type="ARBA" id="ARBA00022722"/>
    </source>
</evidence>
<evidence type="ECO:0000256" key="1">
    <source>
        <dbReference type="ARBA" id="ARBA00000402"/>
    </source>
</evidence>
<dbReference type="CDD" id="cd07718">
    <property type="entry name" value="RNaseZ_ELAC1_ELAC2-C-term-like_MBL-fold"/>
    <property type="match status" value="1"/>
</dbReference>
<dbReference type="AlphaFoldDB" id="A0A316YRB0"/>
<dbReference type="GeneID" id="37046786"/>
<evidence type="ECO:0000313" key="14">
    <source>
        <dbReference type="EMBL" id="PWN92090.1"/>
    </source>
</evidence>
<dbReference type="EMBL" id="KZ819635">
    <property type="protein sequence ID" value="PWN92090.1"/>
    <property type="molecule type" value="Genomic_DNA"/>
</dbReference>
<feature type="region of interest" description="Disordered" evidence="12">
    <location>
        <begin position="122"/>
        <end position="156"/>
    </location>
</feature>
<dbReference type="OrthoDB" id="527344at2759"/>
<dbReference type="PANTHER" id="PTHR12553:SF49">
    <property type="entry name" value="ZINC PHOSPHODIESTERASE ELAC PROTEIN 2"/>
    <property type="match status" value="1"/>
</dbReference>
<accession>A0A316YRB0</accession>
<evidence type="ECO:0000259" key="13">
    <source>
        <dbReference type="Pfam" id="PF12706"/>
    </source>
</evidence>
<dbReference type="RefSeq" id="XP_025379288.1">
    <property type="nucleotide sequence ID" value="XM_025524870.1"/>
</dbReference>
<dbReference type="PANTHER" id="PTHR12553">
    <property type="entry name" value="ZINC PHOSPHODIESTERASE ELAC PROTEIN 2"/>
    <property type="match status" value="1"/>
</dbReference>
<dbReference type="STRING" id="215250.A0A316YRB0"/>
<keyword evidence="15" id="KW-1185">Reference proteome</keyword>
<evidence type="ECO:0000256" key="11">
    <source>
        <dbReference type="ARBA" id="ARBA00022833"/>
    </source>
</evidence>
<keyword evidence="8" id="KW-0479">Metal-binding</keyword>
<organism evidence="14 15">
    <name type="scientific">Acaromyces ingoldii</name>
    <dbReference type="NCBI Taxonomy" id="215250"/>
    <lineage>
        <taxon>Eukaryota</taxon>
        <taxon>Fungi</taxon>
        <taxon>Dikarya</taxon>
        <taxon>Basidiomycota</taxon>
        <taxon>Ustilaginomycotina</taxon>
        <taxon>Exobasidiomycetes</taxon>
        <taxon>Exobasidiales</taxon>
        <taxon>Cryptobasidiaceae</taxon>
        <taxon>Acaromyces</taxon>
    </lineage>
</organism>
<feature type="compositionally biased region" description="Basic and acidic residues" evidence="12">
    <location>
        <begin position="231"/>
        <end position="242"/>
    </location>
</feature>
<dbReference type="GO" id="GO:1990180">
    <property type="term" value="P:mitochondrial tRNA 3'-end processing"/>
    <property type="evidence" value="ECO:0007669"/>
    <property type="project" value="TreeGrafter"/>
</dbReference>
<evidence type="ECO:0000256" key="10">
    <source>
        <dbReference type="ARBA" id="ARBA00022801"/>
    </source>
</evidence>
<evidence type="ECO:0000256" key="2">
    <source>
        <dbReference type="ARBA" id="ARBA00001947"/>
    </source>
</evidence>
<evidence type="ECO:0000313" key="15">
    <source>
        <dbReference type="Proteomes" id="UP000245768"/>
    </source>
</evidence>
<reference evidence="14 15" key="1">
    <citation type="journal article" date="2018" name="Mol. Biol. Evol.">
        <title>Broad Genomic Sampling Reveals a Smut Pathogenic Ancestry of the Fungal Clade Ustilaginomycotina.</title>
        <authorList>
            <person name="Kijpornyongpan T."/>
            <person name="Mondo S.J."/>
            <person name="Barry K."/>
            <person name="Sandor L."/>
            <person name="Lee J."/>
            <person name="Lipzen A."/>
            <person name="Pangilinan J."/>
            <person name="LaButti K."/>
            <person name="Hainaut M."/>
            <person name="Henrissat B."/>
            <person name="Grigoriev I.V."/>
            <person name="Spatafora J.W."/>
            <person name="Aime M.C."/>
        </authorList>
    </citation>
    <scope>NUCLEOTIDE SEQUENCE [LARGE SCALE GENOMIC DNA]</scope>
    <source>
        <strain evidence="14 15">MCA 4198</strain>
    </source>
</reference>
<evidence type="ECO:0000256" key="9">
    <source>
        <dbReference type="ARBA" id="ARBA00022759"/>
    </source>
</evidence>
<dbReference type="Proteomes" id="UP000245768">
    <property type="component" value="Unassembled WGS sequence"/>
</dbReference>
<keyword evidence="10" id="KW-0378">Hydrolase</keyword>
<comment type="subunit">
    <text evidence="4">Homodimer.</text>
</comment>
<keyword evidence="11" id="KW-0862">Zinc</keyword>
<dbReference type="HAMAP" id="MF_01818">
    <property type="entry name" value="RNase_Z_BN"/>
    <property type="match status" value="1"/>
</dbReference>
<feature type="domain" description="Metallo-beta-lactamase" evidence="13">
    <location>
        <begin position="874"/>
        <end position="970"/>
    </location>
</feature>
<comment type="cofactor">
    <cofactor evidence="2">
        <name>Zn(2+)</name>
        <dbReference type="ChEBI" id="CHEBI:29105"/>
    </cofactor>
</comment>
<dbReference type="GO" id="GO:0042781">
    <property type="term" value="F:3'-tRNA processing endoribonuclease activity"/>
    <property type="evidence" value="ECO:0007669"/>
    <property type="project" value="UniProtKB-EC"/>
</dbReference>
<evidence type="ECO:0000256" key="12">
    <source>
        <dbReference type="SAM" id="MobiDB-lite"/>
    </source>
</evidence>
<dbReference type="InterPro" id="IPR047151">
    <property type="entry name" value="RNZ2-like"/>
</dbReference>
<name>A0A316YRB0_9BASI</name>
<dbReference type="InParanoid" id="A0A316YRB0"/>
<dbReference type="InterPro" id="IPR036866">
    <property type="entry name" value="RibonucZ/Hydroxyglut_hydro"/>
</dbReference>
<dbReference type="GO" id="GO:0046872">
    <property type="term" value="F:metal ion binding"/>
    <property type="evidence" value="ECO:0007669"/>
    <property type="project" value="UniProtKB-KW"/>
</dbReference>
<feature type="region of interest" description="Disordered" evidence="12">
    <location>
        <begin position="274"/>
        <end position="294"/>
    </location>
</feature>
<dbReference type="Gene3D" id="3.60.15.10">
    <property type="entry name" value="Ribonuclease Z/Hydroxyacylglutathione hydrolase-like"/>
    <property type="match status" value="2"/>
</dbReference>